<gene>
    <name evidence="1" type="ORF">EA756_05450</name>
</gene>
<evidence type="ECO:0000313" key="1">
    <source>
        <dbReference type="EMBL" id="RSO58649.1"/>
    </source>
</evidence>
<evidence type="ECO:0000313" key="2">
    <source>
        <dbReference type="Proteomes" id="UP000276905"/>
    </source>
</evidence>
<organism evidence="1 2">
    <name type="scientific">Acinetobacter lactucae</name>
    <dbReference type="NCBI Taxonomy" id="1785128"/>
    <lineage>
        <taxon>Bacteria</taxon>
        <taxon>Pseudomonadati</taxon>
        <taxon>Pseudomonadota</taxon>
        <taxon>Gammaproteobacteria</taxon>
        <taxon>Moraxellales</taxon>
        <taxon>Moraxellaceae</taxon>
        <taxon>Acinetobacter</taxon>
        <taxon>Acinetobacter calcoaceticus/baumannii complex</taxon>
    </lineage>
</organism>
<sequence>MINLFDSGNIHDAESFLDQINSAEMKMNDINRNLIENNTQNSEINVLNEFQEINYIKEKIPQ</sequence>
<dbReference type="AlphaFoldDB" id="A0A3R9QI20"/>
<proteinExistence type="predicted"/>
<reference evidence="1 2" key="1">
    <citation type="submission" date="2018-10" db="EMBL/GenBank/DDBJ databases">
        <title>GWAS and RNA-Seq identify cryptic mechanisms of antimicrobial resistance in Acinetobacter baumannii.</title>
        <authorList>
            <person name="Sahl J.W."/>
        </authorList>
    </citation>
    <scope>NUCLEOTIDE SEQUENCE [LARGE SCALE GENOMIC DNA]</scope>
    <source>
        <strain evidence="1 2">TG41018</strain>
    </source>
</reference>
<dbReference type="Proteomes" id="UP000276905">
    <property type="component" value="Unassembled WGS sequence"/>
</dbReference>
<name>A0A3R9QI20_9GAMM</name>
<protein>
    <submittedName>
        <fullName evidence="1">Uncharacterized protein</fullName>
    </submittedName>
</protein>
<accession>A0A3R9QI20</accession>
<dbReference type="EMBL" id="RFES01000003">
    <property type="protein sequence ID" value="RSO58649.1"/>
    <property type="molecule type" value="Genomic_DNA"/>
</dbReference>
<comment type="caution">
    <text evidence="1">The sequence shown here is derived from an EMBL/GenBank/DDBJ whole genome shotgun (WGS) entry which is preliminary data.</text>
</comment>